<dbReference type="InterPro" id="IPR009241">
    <property type="entry name" value="HigB-like"/>
</dbReference>
<organism evidence="1 2">
    <name type="scientific">Candidatus Pseudobacter hemicellulosilyticus</name>
    <dbReference type="NCBI Taxonomy" id="3121375"/>
    <lineage>
        <taxon>Bacteria</taxon>
        <taxon>Pseudomonadati</taxon>
        <taxon>Bacteroidota</taxon>
        <taxon>Chitinophagia</taxon>
        <taxon>Chitinophagales</taxon>
        <taxon>Chitinophagaceae</taxon>
        <taxon>Pseudobacter</taxon>
    </lineage>
</organism>
<dbReference type="EMBL" id="CP119311">
    <property type="protein sequence ID" value="WEK35261.1"/>
    <property type="molecule type" value="Genomic_DNA"/>
</dbReference>
<accession>A0AAJ5WNL5</accession>
<name>A0AAJ5WNL5_9BACT</name>
<protein>
    <submittedName>
        <fullName evidence="1">Type II toxin-antitoxin system RelE/ParE family toxin</fullName>
    </submittedName>
</protein>
<proteinExistence type="predicted"/>
<dbReference type="Pfam" id="PF05973">
    <property type="entry name" value="Gp49"/>
    <property type="match status" value="1"/>
</dbReference>
<evidence type="ECO:0000313" key="1">
    <source>
        <dbReference type="EMBL" id="WEK35261.1"/>
    </source>
</evidence>
<reference evidence="1" key="1">
    <citation type="submission" date="2023-03" db="EMBL/GenBank/DDBJ databases">
        <title>Andean soil-derived lignocellulolytic bacterial consortium as a source of novel taxa and putative plastic-active enzymes.</title>
        <authorList>
            <person name="Diaz-Garcia L."/>
            <person name="Chuvochina M."/>
            <person name="Feuerriegel G."/>
            <person name="Bunk B."/>
            <person name="Sproer C."/>
            <person name="Streit W.R."/>
            <person name="Rodriguez L.M."/>
            <person name="Overmann J."/>
            <person name="Jimenez D.J."/>
        </authorList>
    </citation>
    <scope>NUCLEOTIDE SEQUENCE</scope>
    <source>
        <strain evidence="1">MAG 7</strain>
    </source>
</reference>
<evidence type="ECO:0000313" key="2">
    <source>
        <dbReference type="Proteomes" id="UP001220610"/>
    </source>
</evidence>
<sequence>MNERFDVVFLEDAKLFLDKLASSTRTKILFNIRKAQLLNDAELFKKLTMEIWEFRTLFNRQCYRIFAFWDKRHKPHALVVCTHGIHKTSRRTPEKDLKKAIALRSQYFNNN</sequence>
<dbReference type="AlphaFoldDB" id="A0AAJ5WNL5"/>
<gene>
    <name evidence="1" type="ORF">P0Y53_22450</name>
</gene>
<dbReference type="Proteomes" id="UP001220610">
    <property type="component" value="Chromosome"/>
</dbReference>